<dbReference type="EMBL" id="JARIHO010000130">
    <property type="protein sequence ID" value="KAJ7301673.1"/>
    <property type="molecule type" value="Genomic_DNA"/>
</dbReference>
<keyword evidence="2" id="KW-1185">Reference proteome</keyword>
<evidence type="ECO:0000313" key="1">
    <source>
        <dbReference type="EMBL" id="KAJ7301673.1"/>
    </source>
</evidence>
<evidence type="ECO:0000313" key="2">
    <source>
        <dbReference type="Proteomes" id="UP001218218"/>
    </source>
</evidence>
<organism evidence="1 2">
    <name type="scientific">Mycena albidolilacea</name>
    <dbReference type="NCBI Taxonomy" id="1033008"/>
    <lineage>
        <taxon>Eukaryota</taxon>
        <taxon>Fungi</taxon>
        <taxon>Dikarya</taxon>
        <taxon>Basidiomycota</taxon>
        <taxon>Agaricomycotina</taxon>
        <taxon>Agaricomycetes</taxon>
        <taxon>Agaricomycetidae</taxon>
        <taxon>Agaricales</taxon>
        <taxon>Marasmiineae</taxon>
        <taxon>Mycenaceae</taxon>
        <taxon>Mycena</taxon>
    </lineage>
</organism>
<name>A0AAD7E7E7_9AGAR</name>
<dbReference type="Proteomes" id="UP001218218">
    <property type="component" value="Unassembled WGS sequence"/>
</dbReference>
<protein>
    <submittedName>
        <fullName evidence="1">Uncharacterized protein</fullName>
    </submittedName>
</protein>
<feature type="non-terminal residue" evidence="1">
    <location>
        <position position="217"/>
    </location>
</feature>
<proteinExistence type="predicted"/>
<comment type="caution">
    <text evidence="1">The sequence shown here is derived from an EMBL/GenBank/DDBJ whole genome shotgun (WGS) entry which is preliminary data.</text>
</comment>
<sequence>MGSETQAHHMLESYLRLKGNKVMCVPKGSLYSFHNQRIFHRTKPGTHHNHSGDLPLKVLDKALSKAVDEIFNGIGLHIIQGLPVQKYDRKAQIIAFAGISAYIGEHCYCQGPSTAAIVQLPDLAVLDPGEIFIVDLIVVKGQTAGDQAEKGGLLQLSSVRQLYNTFSDSWCDILRTLAKKYYICYDPEGSPIIHYVEDRVITQHGHRGFFPFFEDQS</sequence>
<accession>A0AAD7E7E7</accession>
<gene>
    <name evidence="1" type="ORF">DFH08DRAFT_827375</name>
</gene>
<reference evidence="1" key="1">
    <citation type="submission" date="2023-03" db="EMBL/GenBank/DDBJ databases">
        <title>Massive genome expansion in bonnet fungi (Mycena s.s.) driven by repeated elements and novel gene families across ecological guilds.</title>
        <authorList>
            <consortium name="Lawrence Berkeley National Laboratory"/>
            <person name="Harder C.B."/>
            <person name="Miyauchi S."/>
            <person name="Viragh M."/>
            <person name="Kuo A."/>
            <person name="Thoen E."/>
            <person name="Andreopoulos B."/>
            <person name="Lu D."/>
            <person name="Skrede I."/>
            <person name="Drula E."/>
            <person name="Henrissat B."/>
            <person name="Morin E."/>
            <person name="Kohler A."/>
            <person name="Barry K."/>
            <person name="LaButti K."/>
            <person name="Morin E."/>
            <person name="Salamov A."/>
            <person name="Lipzen A."/>
            <person name="Mereny Z."/>
            <person name="Hegedus B."/>
            <person name="Baldrian P."/>
            <person name="Stursova M."/>
            <person name="Weitz H."/>
            <person name="Taylor A."/>
            <person name="Grigoriev I.V."/>
            <person name="Nagy L.G."/>
            <person name="Martin F."/>
            <person name="Kauserud H."/>
        </authorList>
    </citation>
    <scope>NUCLEOTIDE SEQUENCE</scope>
    <source>
        <strain evidence="1">CBHHK002</strain>
    </source>
</reference>
<dbReference type="AlphaFoldDB" id="A0AAD7E7E7"/>